<comment type="caution">
    <text evidence="14">The sequence shown here is derived from an EMBL/GenBank/DDBJ whole genome shotgun (WGS) entry which is preliminary data.</text>
</comment>
<evidence type="ECO:0000256" key="8">
    <source>
        <dbReference type="ARBA" id="ARBA00023180"/>
    </source>
</evidence>
<keyword evidence="10 12" id="KW-0449">Lipoprotein</keyword>
<protein>
    <submittedName>
        <fullName evidence="14">Glypican-4</fullName>
    </submittedName>
</protein>
<dbReference type="InterPro" id="IPR001863">
    <property type="entry name" value="Glypican"/>
</dbReference>
<dbReference type="OrthoDB" id="10010764at2759"/>
<evidence type="ECO:0000313" key="14">
    <source>
        <dbReference type="EMBL" id="KAF0303937.1"/>
    </source>
</evidence>
<dbReference type="GO" id="GO:0098552">
    <property type="term" value="C:side of membrane"/>
    <property type="evidence" value="ECO:0007669"/>
    <property type="project" value="UniProtKB-KW"/>
</dbReference>
<evidence type="ECO:0000256" key="11">
    <source>
        <dbReference type="RuleBase" id="RU003518"/>
    </source>
</evidence>
<dbReference type="GO" id="GO:0016477">
    <property type="term" value="P:cell migration"/>
    <property type="evidence" value="ECO:0007669"/>
    <property type="project" value="TreeGrafter"/>
</dbReference>
<gene>
    <name evidence="14" type="primary">GPC6</name>
    <name evidence="14" type="ORF">FJT64_024124</name>
</gene>
<evidence type="ECO:0000313" key="15">
    <source>
        <dbReference type="Proteomes" id="UP000440578"/>
    </source>
</evidence>
<dbReference type="GO" id="GO:1905475">
    <property type="term" value="P:regulation of protein localization to membrane"/>
    <property type="evidence" value="ECO:0007669"/>
    <property type="project" value="TreeGrafter"/>
</dbReference>
<comment type="subcellular location">
    <subcellularLocation>
        <location evidence="1 12">Cell membrane</location>
        <topology evidence="1 12">Lipid-anchor</topology>
        <topology evidence="1 12">GPI-anchor</topology>
    </subcellularLocation>
</comment>
<dbReference type="PANTHER" id="PTHR10822:SF30">
    <property type="entry name" value="DALLY-LIKE, ISOFORM A"/>
    <property type="match status" value="1"/>
</dbReference>
<keyword evidence="4 12" id="KW-0336">GPI-anchor</keyword>
<proteinExistence type="inferred from homology"/>
<keyword evidence="6 12" id="KW-0654">Proteoglycan</keyword>
<evidence type="ECO:0000256" key="9">
    <source>
        <dbReference type="ARBA" id="ARBA00023207"/>
    </source>
</evidence>
<evidence type="ECO:0000256" key="4">
    <source>
        <dbReference type="ARBA" id="ARBA00022622"/>
    </source>
</evidence>
<dbReference type="GO" id="GO:0005886">
    <property type="term" value="C:plasma membrane"/>
    <property type="evidence" value="ECO:0007669"/>
    <property type="project" value="UniProtKB-SubCell"/>
</dbReference>
<feature type="compositionally biased region" description="Acidic residues" evidence="13">
    <location>
        <begin position="193"/>
        <end position="204"/>
    </location>
</feature>
<keyword evidence="3" id="KW-1003">Cell membrane</keyword>
<comment type="similarity">
    <text evidence="2 11">Belongs to the glypican family.</text>
</comment>
<dbReference type="GO" id="GO:0045202">
    <property type="term" value="C:synapse"/>
    <property type="evidence" value="ECO:0007669"/>
    <property type="project" value="TreeGrafter"/>
</dbReference>
<name>A0A6A4W847_AMPAM</name>
<dbReference type="GO" id="GO:0009966">
    <property type="term" value="P:regulation of signal transduction"/>
    <property type="evidence" value="ECO:0007669"/>
    <property type="project" value="InterPro"/>
</dbReference>
<reference evidence="14 15" key="1">
    <citation type="submission" date="2019-07" db="EMBL/GenBank/DDBJ databases">
        <title>Draft genome assembly of a fouling barnacle, Amphibalanus amphitrite (Darwin, 1854): The first reference genome for Thecostraca.</title>
        <authorList>
            <person name="Kim W."/>
        </authorList>
    </citation>
    <scope>NUCLEOTIDE SEQUENCE [LARGE SCALE GENOMIC DNA]</scope>
    <source>
        <strain evidence="14">SNU_AA5</strain>
        <tissue evidence="14">Soma without cirri and trophi</tissue>
    </source>
</reference>
<evidence type="ECO:0000256" key="3">
    <source>
        <dbReference type="ARBA" id="ARBA00022475"/>
    </source>
</evidence>
<dbReference type="AlphaFoldDB" id="A0A6A4W847"/>
<evidence type="ECO:0000256" key="12">
    <source>
        <dbReference type="RuleBase" id="RU003519"/>
    </source>
</evidence>
<dbReference type="EMBL" id="VIIS01000904">
    <property type="protein sequence ID" value="KAF0303937.1"/>
    <property type="molecule type" value="Genomic_DNA"/>
</dbReference>
<evidence type="ECO:0000256" key="1">
    <source>
        <dbReference type="ARBA" id="ARBA00004609"/>
    </source>
</evidence>
<evidence type="ECO:0000256" key="10">
    <source>
        <dbReference type="ARBA" id="ARBA00023288"/>
    </source>
</evidence>
<keyword evidence="8" id="KW-0325">Glycoprotein</keyword>
<keyword evidence="5" id="KW-0732">Signal</keyword>
<evidence type="ECO:0000256" key="6">
    <source>
        <dbReference type="ARBA" id="ARBA00022974"/>
    </source>
</evidence>
<dbReference type="Pfam" id="PF01153">
    <property type="entry name" value="Glypican"/>
    <property type="match status" value="1"/>
</dbReference>
<keyword evidence="15" id="KW-1185">Reference proteome</keyword>
<comment type="function">
    <text evidence="12">Cell surface proteoglycan.</text>
</comment>
<dbReference type="PANTHER" id="PTHR10822">
    <property type="entry name" value="GLYPICAN"/>
    <property type="match status" value="1"/>
</dbReference>
<dbReference type="GO" id="GO:0005576">
    <property type="term" value="C:extracellular region"/>
    <property type="evidence" value="ECO:0007669"/>
    <property type="project" value="TreeGrafter"/>
</dbReference>
<keyword evidence="7 12" id="KW-0472">Membrane</keyword>
<dbReference type="GO" id="GO:0009986">
    <property type="term" value="C:cell surface"/>
    <property type="evidence" value="ECO:0007669"/>
    <property type="project" value="TreeGrafter"/>
</dbReference>
<evidence type="ECO:0000256" key="5">
    <source>
        <dbReference type="ARBA" id="ARBA00022729"/>
    </source>
</evidence>
<evidence type="ECO:0000256" key="13">
    <source>
        <dbReference type="SAM" id="MobiDB-lite"/>
    </source>
</evidence>
<keyword evidence="9 12" id="KW-0357">Heparan sulfate</keyword>
<dbReference type="Proteomes" id="UP000440578">
    <property type="component" value="Unassembled WGS sequence"/>
</dbReference>
<organism evidence="14 15">
    <name type="scientific">Amphibalanus amphitrite</name>
    <name type="common">Striped barnacle</name>
    <name type="synonym">Balanus amphitrite</name>
    <dbReference type="NCBI Taxonomy" id="1232801"/>
    <lineage>
        <taxon>Eukaryota</taxon>
        <taxon>Metazoa</taxon>
        <taxon>Ecdysozoa</taxon>
        <taxon>Arthropoda</taxon>
        <taxon>Crustacea</taxon>
        <taxon>Multicrustacea</taxon>
        <taxon>Cirripedia</taxon>
        <taxon>Thoracica</taxon>
        <taxon>Thoracicalcarea</taxon>
        <taxon>Balanomorpha</taxon>
        <taxon>Balanoidea</taxon>
        <taxon>Balanidae</taxon>
        <taxon>Amphibalaninae</taxon>
        <taxon>Amphibalanus</taxon>
    </lineage>
</organism>
<accession>A0A6A4W847</accession>
<feature type="compositionally biased region" description="Polar residues" evidence="13">
    <location>
        <begin position="162"/>
        <end position="173"/>
    </location>
</feature>
<evidence type="ECO:0000256" key="7">
    <source>
        <dbReference type="ARBA" id="ARBA00023136"/>
    </source>
</evidence>
<feature type="region of interest" description="Disordered" evidence="13">
    <location>
        <begin position="162"/>
        <end position="236"/>
    </location>
</feature>
<evidence type="ECO:0000256" key="2">
    <source>
        <dbReference type="ARBA" id="ARBA00010260"/>
    </source>
</evidence>
<sequence>MNFQDNGFDVSRKIFEGCGEPKLRRRRQAGGDAPSYDAPDFKRVQLQTYSDSGMDAEPSPLLRVLGQIRSRVRPLKTFWYDLPGQLCNDRDLAAPPARIVNCWNGTAKYRYEHAVTKDGPEALSANPEVPFDPLYTNSDVNEAILDLKRATMRLRDAYNGQTVTWEQPESSSDAHGVPLEAGSGSGDGAGYDVDAEMDDDDYDGLEGSGGRVADYGDYDDEPTGDGDFGRGADLDNDYGNNLDNTVDFETVEDTNRLPDSTAGGGLPSGAHRPRMSFARAVTILVCPTLVAWIGTFI</sequence>